<evidence type="ECO:0000256" key="5">
    <source>
        <dbReference type="ARBA" id="ARBA00023014"/>
    </source>
</evidence>
<dbReference type="PANTHER" id="PTHR43498:SF1">
    <property type="entry name" value="COB--COM HETERODISULFIDE REDUCTASE IRON-SULFUR SUBUNIT A"/>
    <property type="match status" value="1"/>
</dbReference>
<dbReference type="GO" id="GO:0016491">
    <property type="term" value="F:oxidoreductase activity"/>
    <property type="evidence" value="ECO:0007669"/>
    <property type="project" value="UniProtKB-KW"/>
</dbReference>
<keyword evidence="2" id="KW-0479">Metal-binding</keyword>
<dbReference type="KEGG" id="pbas:SMSP2_01895"/>
<accession>A0A1Q2MFP7</accession>
<dbReference type="OrthoDB" id="9777740at2"/>
<evidence type="ECO:0000313" key="7">
    <source>
        <dbReference type="Proteomes" id="UP000188181"/>
    </source>
</evidence>
<dbReference type="RefSeq" id="WP_146683688.1">
    <property type="nucleotide sequence ID" value="NZ_CP019646.1"/>
</dbReference>
<evidence type="ECO:0000256" key="4">
    <source>
        <dbReference type="ARBA" id="ARBA00023004"/>
    </source>
</evidence>
<organism evidence="6 7">
    <name type="scientific">Limihaloglobus sulfuriphilus</name>
    <dbReference type="NCBI Taxonomy" id="1851148"/>
    <lineage>
        <taxon>Bacteria</taxon>
        <taxon>Pseudomonadati</taxon>
        <taxon>Planctomycetota</taxon>
        <taxon>Phycisphaerae</taxon>
        <taxon>Sedimentisphaerales</taxon>
        <taxon>Sedimentisphaeraceae</taxon>
        <taxon>Limihaloglobus</taxon>
    </lineage>
</organism>
<dbReference type="PANTHER" id="PTHR43498">
    <property type="entry name" value="FERREDOXIN:COB-COM HETERODISULFIDE REDUCTASE SUBUNIT A"/>
    <property type="match status" value="1"/>
</dbReference>
<dbReference type="Proteomes" id="UP000188181">
    <property type="component" value="Chromosome"/>
</dbReference>
<name>A0A1Q2MFP7_9BACT</name>
<dbReference type="GO" id="GO:0051539">
    <property type="term" value="F:4 iron, 4 sulfur cluster binding"/>
    <property type="evidence" value="ECO:0007669"/>
    <property type="project" value="UniProtKB-KW"/>
</dbReference>
<dbReference type="Pfam" id="PF12831">
    <property type="entry name" value="FAD_oxidored"/>
    <property type="match status" value="1"/>
</dbReference>
<dbReference type="InterPro" id="IPR039650">
    <property type="entry name" value="HdrA-like"/>
</dbReference>
<dbReference type="Gene3D" id="3.50.50.60">
    <property type="entry name" value="FAD/NAD(P)-binding domain"/>
    <property type="match status" value="1"/>
</dbReference>
<evidence type="ECO:0000313" key="6">
    <source>
        <dbReference type="EMBL" id="AQQ71521.1"/>
    </source>
</evidence>
<proteinExistence type="predicted"/>
<keyword evidence="1" id="KW-0004">4Fe-4S</keyword>
<dbReference type="STRING" id="1851148.SMSP2_01895"/>
<dbReference type="EMBL" id="CP019646">
    <property type="protein sequence ID" value="AQQ71521.1"/>
    <property type="molecule type" value="Genomic_DNA"/>
</dbReference>
<dbReference type="GO" id="GO:0046872">
    <property type="term" value="F:metal ion binding"/>
    <property type="evidence" value="ECO:0007669"/>
    <property type="project" value="UniProtKB-KW"/>
</dbReference>
<protein>
    <submittedName>
        <fullName evidence="6">Putative FAD-binding dehydrogenase</fullName>
    </submittedName>
</protein>
<evidence type="ECO:0000256" key="2">
    <source>
        <dbReference type="ARBA" id="ARBA00022723"/>
    </source>
</evidence>
<dbReference type="SUPFAM" id="SSF51905">
    <property type="entry name" value="FAD/NAD(P)-binding domain"/>
    <property type="match status" value="1"/>
</dbReference>
<evidence type="ECO:0000256" key="3">
    <source>
        <dbReference type="ARBA" id="ARBA00023002"/>
    </source>
</evidence>
<dbReference type="AlphaFoldDB" id="A0A1Q2MFP7"/>
<keyword evidence="4" id="KW-0408">Iron</keyword>
<reference evidence="7" key="1">
    <citation type="submission" date="2017-02" db="EMBL/GenBank/DDBJ databases">
        <title>Comparative genomics and description of representatives of a novel lineage of planctomycetes thriving in anoxic sediments.</title>
        <authorList>
            <person name="Spring S."/>
            <person name="Bunk B."/>
            <person name="Sproer C."/>
        </authorList>
    </citation>
    <scope>NUCLEOTIDE SEQUENCE [LARGE SCALE GENOMIC DNA]</scope>
    <source>
        <strain evidence="7">SM-Chi-D1</strain>
    </source>
</reference>
<keyword evidence="3" id="KW-0560">Oxidoreductase</keyword>
<gene>
    <name evidence="6" type="ORF">SMSP2_01895</name>
</gene>
<evidence type="ECO:0000256" key="1">
    <source>
        <dbReference type="ARBA" id="ARBA00022485"/>
    </source>
</evidence>
<dbReference type="InterPro" id="IPR036188">
    <property type="entry name" value="FAD/NAD-bd_sf"/>
</dbReference>
<sequence length="459" mass="49468" precursor="true">MRSQLNLLNRRDIFKVLAVGAALGPCVTPGLAVSNTQTHENNSTSLPSVDVIVCGGGPSGIAAAIMAARQGRKTLLVERYGRLGGAAVQSMVGPLMGKVQSPWVDKILKYLGGRRVDYEFIDLKYAELLEDAGAGFLLHAPVVEPICENNRVNGIRILTKQGLVDLSAKVTVDATGDGDVAFGAGAEFDIGRGESSLWEADGLCQPMTIMFRVSGINHAETMEANGGRRDYRFPDGRSWNDLTQQACSRGELPPEVGFVRTYTAQRNEDRIINATQVNGLDGTDVSDLTKAELYCRRQTEPIIKFLKKKAPGFQNAYVSGMPAVIGVRETRRIRGLECLKMKDLLEGRKWDSAVVHGASFPIDIHNPSGAGQAIGYVLGNDPKVKPYDIPYGCLVPRKIDGLLTAGRCISGTHEAMASYRVQVIAMATGLAAGTAAALAAEDNILPRDVDVRKIQKIVF</sequence>
<keyword evidence="5" id="KW-0411">Iron-sulfur</keyword>
<dbReference type="PRINTS" id="PR00469">
    <property type="entry name" value="PNDRDTASEII"/>
</dbReference>
<keyword evidence="7" id="KW-1185">Reference proteome</keyword>